<dbReference type="AlphaFoldDB" id="A0A1U7D3M6"/>
<dbReference type="STRING" id="1229727.Ga0080559_TMP1953"/>
<organism evidence="2 3">
    <name type="scientific">Salipiger profundus</name>
    <dbReference type="NCBI Taxonomy" id="1229727"/>
    <lineage>
        <taxon>Bacteria</taxon>
        <taxon>Pseudomonadati</taxon>
        <taxon>Pseudomonadota</taxon>
        <taxon>Alphaproteobacteria</taxon>
        <taxon>Rhodobacterales</taxon>
        <taxon>Roseobacteraceae</taxon>
        <taxon>Salipiger</taxon>
    </lineage>
</organism>
<evidence type="ECO:0000259" key="1">
    <source>
        <dbReference type="Pfam" id="PF01636"/>
    </source>
</evidence>
<dbReference type="SUPFAM" id="SSF56112">
    <property type="entry name" value="Protein kinase-like (PK-like)"/>
    <property type="match status" value="1"/>
</dbReference>
<accession>A0A1U7D3M6</accession>
<dbReference type="Gene3D" id="3.90.1200.10">
    <property type="match status" value="1"/>
</dbReference>
<evidence type="ECO:0000313" key="2">
    <source>
        <dbReference type="EMBL" id="APX22749.1"/>
    </source>
</evidence>
<evidence type="ECO:0000313" key="3">
    <source>
        <dbReference type="Proteomes" id="UP000186559"/>
    </source>
</evidence>
<protein>
    <recommendedName>
        <fullName evidence="1">Aminoglycoside phosphotransferase domain-containing protein</fullName>
    </recommendedName>
</protein>
<gene>
    <name evidence="2" type="ORF">Ga0080559_TMP1953</name>
</gene>
<sequence>MIDDFLKTAGWGDAALTPLAGDASARRYSRLHHGNDTAILMDDPEGDTGLFARLARHLRGLGLSAPEILAEAPGLLLLEDLGDGLIARLATDAESEKRLYLCATDALVALHRHPPPSDLPVADPARLAAMTDLAFSVYAANAGTPIAPEIMHECAAAFERALLAHAPETDVMILRDYHAENILWLPDREGAARAGLLDFQDALQGHRAYDLVSLVEDARRDVSPETAEAAIRHYLAATGLPEAPFRAALAVLGAQRNLRILGVFARLAAARGKPGYIDLVPRVWRHLQTDLQHPALSEVAGLLRGALPAPTPDVLQRLKSPCPTR</sequence>
<dbReference type="OrthoDB" id="9809275at2"/>
<name>A0A1U7D3M6_9RHOB</name>
<feature type="domain" description="Aminoglycoside phosphotransferase" evidence="1">
    <location>
        <begin position="16"/>
        <end position="239"/>
    </location>
</feature>
<dbReference type="Proteomes" id="UP000186559">
    <property type="component" value="Chromosome"/>
</dbReference>
<dbReference type="KEGG" id="tpro:Ga0080559_TMP1953"/>
<dbReference type="EMBL" id="CP014796">
    <property type="protein sequence ID" value="APX22749.1"/>
    <property type="molecule type" value="Genomic_DNA"/>
</dbReference>
<proteinExistence type="predicted"/>
<keyword evidence="3" id="KW-1185">Reference proteome</keyword>
<dbReference type="InterPro" id="IPR011009">
    <property type="entry name" value="Kinase-like_dom_sf"/>
</dbReference>
<dbReference type="Gene3D" id="3.30.200.20">
    <property type="entry name" value="Phosphorylase Kinase, domain 1"/>
    <property type="match status" value="1"/>
</dbReference>
<reference evidence="2 3" key="1">
    <citation type="submission" date="2016-03" db="EMBL/GenBank/DDBJ databases">
        <title>Deep-sea bacteria in the southern Pacific.</title>
        <authorList>
            <person name="Tang K."/>
        </authorList>
    </citation>
    <scope>NUCLEOTIDE SEQUENCE [LARGE SCALE GENOMIC DNA]</scope>
    <source>
        <strain evidence="2 3">JLT2016</strain>
    </source>
</reference>
<dbReference type="RefSeq" id="WP_076622989.1">
    <property type="nucleotide sequence ID" value="NZ_BMEW01000004.1"/>
</dbReference>
<dbReference type="Pfam" id="PF01636">
    <property type="entry name" value="APH"/>
    <property type="match status" value="1"/>
</dbReference>
<dbReference type="InterPro" id="IPR002575">
    <property type="entry name" value="Aminoglycoside_PTrfase"/>
</dbReference>